<dbReference type="RefSeq" id="WP_310022925.1">
    <property type="nucleotide sequence ID" value="NZ_JAVDUM010000017.1"/>
</dbReference>
<keyword evidence="1" id="KW-0418">Kinase</keyword>
<dbReference type="EC" id="2.7.1.48" evidence="1"/>
<dbReference type="InterPro" id="IPR027417">
    <property type="entry name" value="P-loop_NTPase"/>
</dbReference>
<organism evidence="1 2">
    <name type="scientific">Microbacterium resistens</name>
    <dbReference type="NCBI Taxonomy" id="156977"/>
    <lineage>
        <taxon>Bacteria</taxon>
        <taxon>Bacillati</taxon>
        <taxon>Actinomycetota</taxon>
        <taxon>Actinomycetes</taxon>
        <taxon>Micrococcales</taxon>
        <taxon>Microbacteriaceae</taxon>
        <taxon>Microbacterium</taxon>
    </lineage>
</organism>
<dbReference type="EMBL" id="JAVDUM010000017">
    <property type="protein sequence ID" value="MDR6868778.1"/>
    <property type="molecule type" value="Genomic_DNA"/>
</dbReference>
<dbReference type="PANTHER" id="PTHR10285">
    <property type="entry name" value="URIDINE KINASE"/>
    <property type="match status" value="1"/>
</dbReference>
<keyword evidence="2" id="KW-1185">Reference proteome</keyword>
<sequence>MASVRERFLLSLLEALPIPQEGEPAVLIGIDGVDGAGKTVLADELGTRLASLAPVERISIDGFHHDRAVRYHRGRRSAKGFWLDSYDYEAFRKAVVDPFRAGTGTFLSASHDLESDAILTEPRLPVRTGSIVVVDGIFLHRPELREVWDFSLFLDVPFAESVRRLSHRDGTSPIPSAPENRRYVEGQRIYLTECAPASHASLVIDYADVENPRIMPRAAAG</sequence>
<protein>
    <submittedName>
        <fullName evidence="1">Uridine kinase</fullName>
        <ecNumber evidence="1">2.7.1.48</ecNumber>
    </submittedName>
</protein>
<dbReference type="GO" id="GO:0004849">
    <property type="term" value="F:uridine kinase activity"/>
    <property type="evidence" value="ECO:0007669"/>
    <property type="project" value="UniProtKB-EC"/>
</dbReference>
<evidence type="ECO:0000313" key="2">
    <source>
        <dbReference type="Proteomes" id="UP001259347"/>
    </source>
</evidence>
<comment type="caution">
    <text evidence="1">The sequence shown here is derived from an EMBL/GenBank/DDBJ whole genome shotgun (WGS) entry which is preliminary data.</text>
</comment>
<reference evidence="1 2" key="1">
    <citation type="submission" date="2023-07" db="EMBL/GenBank/DDBJ databases">
        <title>Sorghum-associated microbial communities from plants grown in Nebraska, USA.</title>
        <authorList>
            <person name="Schachtman D."/>
        </authorList>
    </citation>
    <scope>NUCLEOTIDE SEQUENCE [LARGE SCALE GENOMIC DNA]</scope>
    <source>
        <strain evidence="1 2">2980</strain>
    </source>
</reference>
<dbReference type="SUPFAM" id="SSF52540">
    <property type="entry name" value="P-loop containing nucleoside triphosphate hydrolases"/>
    <property type="match status" value="1"/>
</dbReference>
<dbReference type="Proteomes" id="UP001259347">
    <property type="component" value="Unassembled WGS sequence"/>
</dbReference>
<gene>
    <name evidence="1" type="ORF">J2Y69_003402</name>
</gene>
<proteinExistence type="predicted"/>
<dbReference type="Gene3D" id="3.40.50.300">
    <property type="entry name" value="P-loop containing nucleotide triphosphate hydrolases"/>
    <property type="match status" value="1"/>
</dbReference>
<name>A0ABU1SID7_9MICO</name>
<evidence type="ECO:0000313" key="1">
    <source>
        <dbReference type="EMBL" id="MDR6868778.1"/>
    </source>
</evidence>
<accession>A0ABU1SID7</accession>
<keyword evidence="1" id="KW-0808">Transferase</keyword>